<dbReference type="GO" id="GO:0030163">
    <property type="term" value="P:protein catabolic process"/>
    <property type="evidence" value="ECO:0007669"/>
    <property type="project" value="InterPro"/>
</dbReference>
<dbReference type="GO" id="GO:0006508">
    <property type="term" value="P:proteolysis"/>
    <property type="evidence" value="ECO:0007669"/>
    <property type="project" value="UniProtKB-KW"/>
</dbReference>
<dbReference type="InterPro" id="IPR008269">
    <property type="entry name" value="Lon_proteolytic"/>
</dbReference>
<comment type="similarity">
    <text evidence="1">Belongs to the peptidase S16 family.</text>
</comment>
<dbReference type="InterPro" id="IPR014721">
    <property type="entry name" value="Ribsml_uS5_D2-typ_fold_subgr"/>
</dbReference>
<dbReference type="EMBL" id="BJUA01000003">
    <property type="protein sequence ID" value="GEK17024.1"/>
    <property type="molecule type" value="Genomic_DNA"/>
</dbReference>
<keyword evidence="1" id="KW-0378">Hydrolase</keyword>
<dbReference type="GO" id="GO:0004176">
    <property type="term" value="F:ATP-dependent peptidase activity"/>
    <property type="evidence" value="ECO:0007669"/>
    <property type="project" value="UniProtKB-UniRule"/>
</dbReference>
<keyword evidence="1" id="KW-0720">Serine protease</keyword>
<proteinExistence type="inferred from homology"/>
<keyword evidence="1" id="KW-0645">Protease</keyword>
<dbReference type="Proteomes" id="UP000321386">
    <property type="component" value="Unassembled WGS sequence"/>
</dbReference>
<dbReference type="GO" id="GO:0004252">
    <property type="term" value="F:serine-type endopeptidase activity"/>
    <property type="evidence" value="ECO:0007669"/>
    <property type="project" value="UniProtKB-UniRule"/>
</dbReference>
<dbReference type="Pfam" id="PF05362">
    <property type="entry name" value="Lon_C"/>
    <property type="match status" value="1"/>
</dbReference>
<dbReference type="InterPro" id="IPR001478">
    <property type="entry name" value="PDZ"/>
</dbReference>
<feature type="domain" description="Lon proteolytic" evidence="3">
    <location>
        <begin position="314"/>
        <end position="411"/>
    </location>
</feature>
<protein>
    <recommendedName>
        <fullName evidence="1">endopeptidase La</fullName>
        <ecNumber evidence="1">3.4.21.53</ecNumber>
    </recommendedName>
</protein>
<evidence type="ECO:0000256" key="2">
    <source>
        <dbReference type="SAM" id="MobiDB-lite"/>
    </source>
</evidence>
<feature type="active site" evidence="1">
    <location>
        <position position="318"/>
    </location>
</feature>
<dbReference type="InterPro" id="IPR020568">
    <property type="entry name" value="Ribosomal_Su5_D2-typ_SF"/>
</dbReference>
<feature type="active site" evidence="1">
    <location>
        <position position="363"/>
    </location>
</feature>
<feature type="compositionally biased region" description="Low complexity" evidence="2">
    <location>
        <begin position="39"/>
        <end position="50"/>
    </location>
</feature>
<accession>A0A510UQT1</accession>
<dbReference type="InterPro" id="IPR027065">
    <property type="entry name" value="Lon_Prtase"/>
</dbReference>
<dbReference type="SUPFAM" id="SSF54211">
    <property type="entry name" value="Ribosomal protein S5 domain 2-like"/>
    <property type="match status" value="1"/>
</dbReference>
<organism evidence="4 5">
    <name type="scientific">Cellulomonas persica</name>
    <dbReference type="NCBI Taxonomy" id="76861"/>
    <lineage>
        <taxon>Bacteria</taxon>
        <taxon>Bacillati</taxon>
        <taxon>Actinomycetota</taxon>
        <taxon>Actinomycetes</taxon>
        <taxon>Micrococcales</taxon>
        <taxon>Cellulomonadaceae</taxon>
        <taxon>Cellulomonas</taxon>
    </lineage>
</organism>
<dbReference type="Pfam" id="PF13180">
    <property type="entry name" value="PDZ_2"/>
    <property type="match status" value="1"/>
</dbReference>
<dbReference type="InterPro" id="IPR036034">
    <property type="entry name" value="PDZ_sf"/>
</dbReference>
<comment type="caution">
    <text evidence="4">The sequence shown here is derived from an EMBL/GenBank/DDBJ whole genome shotgun (WGS) entry which is preliminary data.</text>
</comment>
<dbReference type="Gene3D" id="2.30.42.10">
    <property type="match status" value="1"/>
</dbReference>
<dbReference type="AlphaFoldDB" id="A0A510UQT1"/>
<feature type="region of interest" description="Disordered" evidence="2">
    <location>
        <begin position="1"/>
        <end position="52"/>
    </location>
</feature>
<sequence length="426" mass="43713">MHIVVRHDADVPDDDLDRNTPPAQEPPARPQGGSSGDEPAAVPGATTPPVLGEAGWAAAPVEPGLGAAAPVPVERPSARAMTLSISMLASAVLLAAVAVLPAPYTVSGPGPTEDVLGEVDDKPLITIEGASTYDSTGELRLTTVSATGGPGYPSSTLRVLRGWFSPWSVVQPREILFPDADRTQDEIDQENSAQMVSSQENASVAALTELGYEVPATLVIAGTVEGSGADGKFEDGDVLTAIDGTALPDYLSLITTMDGVTPGDDVTVTVRRHGEDVDVVVPTTKGDDGRAQMGVYIDPDFDMPVDITIEAGRIGGPSAGTMFALGIIDLMTPQDEAAGQVIAGTGTIDVTGAVGPIGGIRQKLAGAARDGATWFLAPAANCGEVVDHVPDGLRVVRVETLHEAYEDVVAIGEGKADDLPTCETAA</sequence>
<dbReference type="PANTHER" id="PTHR10046">
    <property type="entry name" value="ATP DEPENDENT LON PROTEASE FAMILY MEMBER"/>
    <property type="match status" value="1"/>
</dbReference>
<feature type="compositionally biased region" description="Basic and acidic residues" evidence="2">
    <location>
        <begin position="1"/>
        <end position="10"/>
    </location>
</feature>
<evidence type="ECO:0000313" key="4">
    <source>
        <dbReference type="EMBL" id="GEK17024.1"/>
    </source>
</evidence>
<evidence type="ECO:0000313" key="5">
    <source>
        <dbReference type="Proteomes" id="UP000321386"/>
    </source>
</evidence>
<dbReference type="SUPFAM" id="SSF50156">
    <property type="entry name" value="PDZ domain-like"/>
    <property type="match status" value="1"/>
</dbReference>
<comment type="catalytic activity">
    <reaction evidence="1">
        <text>Hydrolysis of proteins in presence of ATP.</text>
        <dbReference type="EC" id="3.4.21.53"/>
    </reaction>
</comment>
<evidence type="ECO:0000259" key="3">
    <source>
        <dbReference type="PROSITE" id="PS51786"/>
    </source>
</evidence>
<evidence type="ECO:0000256" key="1">
    <source>
        <dbReference type="PROSITE-ProRule" id="PRU01122"/>
    </source>
</evidence>
<dbReference type="GO" id="GO:0005524">
    <property type="term" value="F:ATP binding"/>
    <property type="evidence" value="ECO:0007669"/>
    <property type="project" value="InterPro"/>
</dbReference>
<dbReference type="Gene3D" id="3.30.230.10">
    <property type="match status" value="1"/>
</dbReference>
<gene>
    <name evidence="4" type="ORF">CPE01_07570</name>
</gene>
<dbReference type="EC" id="3.4.21.53" evidence="1"/>
<keyword evidence="5" id="KW-1185">Reference proteome</keyword>
<reference evidence="4 5" key="1">
    <citation type="submission" date="2019-07" db="EMBL/GenBank/DDBJ databases">
        <title>Whole genome shotgun sequence of Cellulomonas persica NBRC 101101.</title>
        <authorList>
            <person name="Hosoyama A."/>
            <person name="Uohara A."/>
            <person name="Ohji S."/>
            <person name="Ichikawa N."/>
        </authorList>
    </citation>
    <scope>NUCLEOTIDE SEQUENCE [LARGE SCALE GENOMIC DNA]</scope>
    <source>
        <strain evidence="4 5">NBRC 101101</strain>
    </source>
</reference>
<name>A0A510UQT1_9CELL</name>
<dbReference type="PROSITE" id="PS51786">
    <property type="entry name" value="LON_PROTEOLYTIC"/>
    <property type="match status" value="1"/>
</dbReference>